<name>A0A1T4XD76_9GAMM</name>
<evidence type="ECO:0000313" key="8">
    <source>
        <dbReference type="EMBL" id="SKA87503.1"/>
    </source>
</evidence>
<keyword evidence="9" id="KW-1185">Reference proteome</keyword>
<keyword evidence="4 6" id="KW-1133">Transmembrane helix</keyword>
<dbReference type="GO" id="GO:0005886">
    <property type="term" value="C:plasma membrane"/>
    <property type="evidence" value="ECO:0007669"/>
    <property type="project" value="UniProtKB-SubCell"/>
</dbReference>
<feature type="transmembrane region" description="Helical" evidence="6">
    <location>
        <begin position="209"/>
        <end position="231"/>
    </location>
</feature>
<comment type="caution">
    <text evidence="6">Lacks conserved residue(s) required for the propagation of feature annotation.</text>
</comment>
<dbReference type="SUPFAM" id="SSF50182">
    <property type="entry name" value="Sm-like ribonucleoproteins"/>
    <property type="match status" value="1"/>
</dbReference>
<comment type="function">
    <text evidence="6">Mechanosensitive channel that participates in the regulation of osmotic pressure changes within the cell, opening in response to stretch forces in the membrane lipid bilayer, without the need for other proteins. Contributes to normal resistance to hypoosmotic shock. Forms an ion channel of 1.0 nanosiemens conductance with a slight preference for anions.</text>
</comment>
<feature type="transmembrane region" description="Helical" evidence="6">
    <location>
        <begin position="170"/>
        <end position="189"/>
    </location>
</feature>
<dbReference type="SUPFAM" id="SSF82689">
    <property type="entry name" value="Mechanosensitive channel protein MscS (YggB), C-terminal domain"/>
    <property type="match status" value="1"/>
</dbReference>
<dbReference type="InterPro" id="IPR011066">
    <property type="entry name" value="MscS_channel_C_sf"/>
</dbReference>
<dbReference type="Proteomes" id="UP000190460">
    <property type="component" value="Unassembled WGS sequence"/>
</dbReference>
<dbReference type="GO" id="GO:0008381">
    <property type="term" value="F:mechanosensitive monoatomic ion channel activity"/>
    <property type="evidence" value="ECO:0007669"/>
    <property type="project" value="InterPro"/>
</dbReference>
<accession>A0A1T4XD76</accession>
<dbReference type="PROSITE" id="PS50914">
    <property type="entry name" value="BON"/>
    <property type="match status" value="1"/>
</dbReference>
<dbReference type="RefSeq" id="WP_078923282.1">
    <property type="nucleotide sequence ID" value="NZ_FUYB01000016.1"/>
</dbReference>
<dbReference type="Pfam" id="PF04972">
    <property type="entry name" value="BON"/>
    <property type="match status" value="1"/>
</dbReference>
<keyword evidence="6" id="KW-0406">Ion transport</keyword>
<dbReference type="OrthoDB" id="9793781at2"/>
<dbReference type="PANTHER" id="PTHR30221">
    <property type="entry name" value="SMALL-CONDUCTANCE MECHANOSENSITIVE CHANNEL"/>
    <property type="match status" value="1"/>
</dbReference>
<organism evidence="8 9">
    <name type="scientific">Thiothrix eikelboomii</name>
    <dbReference type="NCBI Taxonomy" id="92487"/>
    <lineage>
        <taxon>Bacteria</taxon>
        <taxon>Pseudomonadati</taxon>
        <taxon>Pseudomonadota</taxon>
        <taxon>Gammaproteobacteria</taxon>
        <taxon>Thiotrichales</taxon>
        <taxon>Thiotrichaceae</taxon>
        <taxon>Thiothrix</taxon>
    </lineage>
</organism>
<evidence type="ECO:0000256" key="2">
    <source>
        <dbReference type="ARBA" id="ARBA00022475"/>
    </source>
</evidence>
<sequence>MKHRLHFALFLKLCSVFAASIREGLRQALRVISLSVLLLTSLSVSAQAATDPFVNLLNANSQAAPVTQLLDGKVISTDISAADDEKIEKRLTQIYQEIDTFKALKVSVKNAIVTITGELNSTTDAVRALQYARQIEGVIGINNKITINRSVGRRLVSTWNRITGIIKDGIGSLPVLLIAVLVFSGFWWLGRWLSKRQSFYRHLSDNYFISSLIGQFVNILVIGTGFLVALIILDATSLVKTILGAVGIVGLAISFAVRDTVENYIASILLSIRNPFSMHDLVKIDAQEGRVASLNSRATMLLAADGSYIRIPNSTVFKAIIINYSCNPKRRFSFDLSIDNDQNVRVAQALANKGMEATEGVLDDPKPNVLIQDLIEEKVVLRLQGWVDQEKHSLGKVRSQAIREVKRLFDEAGIFSIEPAINADPPLQEDLEHLKLNDISPEQKVLAEQVNNEENLLSPKAPKEF</sequence>
<dbReference type="InterPro" id="IPR006685">
    <property type="entry name" value="MscS_channel_2nd"/>
</dbReference>
<dbReference type="STRING" id="92487.SAMN02745130_02829"/>
<dbReference type="Gene3D" id="1.10.287.1260">
    <property type="match status" value="1"/>
</dbReference>
<dbReference type="InterPro" id="IPR023408">
    <property type="entry name" value="MscS_beta-dom_sf"/>
</dbReference>
<reference evidence="8 9" key="1">
    <citation type="submission" date="2017-02" db="EMBL/GenBank/DDBJ databases">
        <authorList>
            <person name="Peterson S.W."/>
        </authorList>
    </citation>
    <scope>NUCLEOTIDE SEQUENCE [LARGE SCALE GENOMIC DNA]</scope>
    <source>
        <strain evidence="8 9">ATCC 49788</strain>
    </source>
</reference>
<evidence type="ECO:0000259" key="7">
    <source>
        <dbReference type="PROSITE" id="PS50914"/>
    </source>
</evidence>
<evidence type="ECO:0000256" key="1">
    <source>
        <dbReference type="ARBA" id="ARBA00004651"/>
    </source>
</evidence>
<dbReference type="AlphaFoldDB" id="A0A1T4XD76"/>
<evidence type="ECO:0000256" key="5">
    <source>
        <dbReference type="ARBA" id="ARBA00023136"/>
    </source>
</evidence>
<proteinExistence type="inferred from homology"/>
<dbReference type="Gene3D" id="3.30.1340.30">
    <property type="match status" value="1"/>
</dbReference>
<keyword evidence="3 6" id="KW-0812">Transmembrane</keyword>
<comment type="similarity">
    <text evidence="6">Belongs to the MscS (TC 1.A.23) family.</text>
</comment>
<dbReference type="PANTHER" id="PTHR30221:SF1">
    <property type="entry name" value="SMALL-CONDUCTANCE MECHANOSENSITIVE CHANNEL"/>
    <property type="match status" value="1"/>
</dbReference>
<gene>
    <name evidence="8" type="ORF">SAMN02745130_02829</name>
</gene>
<dbReference type="InterPro" id="IPR007055">
    <property type="entry name" value="BON_dom"/>
</dbReference>
<dbReference type="EMBL" id="FUYB01000016">
    <property type="protein sequence ID" value="SKA87503.1"/>
    <property type="molecule type" value="Genomic_DNA"/>
</dbReference>
<keyword evidence="6" id="KW-0813">Transport</keyword>
<keyword evidence="6" id="KW-0407">Ion channel</keyword>
<keyword evidence="2" id="KW-1003">Cell membrane</keyword>
<dbReference type="Gene3D" id="2.30.30.60">
    <property type="match status" value="1"/>
</dbReference>
<keyword evidence="5 6" id="KW-0472">Membrane</keyword>
<evidence type="ECO:0000256" key="6">
    <source>
        <dbReference type="RuleBase" id="RU369025"/>
    </source>
</evidence>
<dbReference type="Pfam" id="PF00924">
    <property type="entry name" value="MS_channel_2nd"/>
    <property type="match status" value="1"/>
</dbReference>
<protein>
    <recommendedName>
        <fullName evidence="6">Small-conductance mechanosensitive channel</fullName>
    </recommendedName>
</protein>
<evidence type="ECO:0000313" key="9">
    <source>
        <dbReference type="Proteomes" id="UP000190460"/>
    </source>
</evidence>
<dbReference type="Gene3D" id="3.30.70.100">
    <property type="match status" value="1"/>
</dbReference>
<evidence type="ECO:0000256" key="4">
    <source>
        <dbReference type="ARBA" id="ARBA00022989"/>
    </source>
</evidence>
<feature type="transmembrane region" description="Helical" evidence="6">
    <location>
        <begin position="238"/>
        <end position="257"/>
    </location>
</feature>
<comment type="subcellular location">
    <subcellularLocation>
        <location evidence="6">Cell inner membrane</location>
        <topology evidence="6">Multi-pass membrane protein</topology>
    </subcellularLocation>
    <subcellularLocation>
        <location evidence="1">Cell membrane</location>
        <topology evidence="1">Multi-pass membrane protein</topology>
    </subcellularLocation>
</comment>
<comment type="subunit">
    <text evidence="6">Homoheptamer.</text>
</comment>
<keyword evidence="6" id="KW-0997">Cell inner membrane</keyword>
<dbReference type="InterPro" id="IPR045275">
    <property type="entry name" value="MscS_archaea/bacteria_type"/>
</dbReference>
<feature type="domain" description="BON" evidence="7">
    <location>
        <begin position="83"/>
        <end position="149"/>
    </location>
</feature>
<dbReference type="InterPro" id="IPR010920">
    <property type="entry name" value="LSM_dom_sf"/>
</dbReference>
<evidence type="ECO:0000256" key="3">
    <source>
        <dbReference type="ARBA" id="ARBA00022692"/>
    </source>
</evidence>